<dbReference type="InterPro" id="IPR006066">
    <property type="entry name" value="NO2/SO3_Rdtase_FeS/sirohaem_BS"/>
</dbReference>
<dbReference type="EMBL" id="AP023367">
    <property type="protein sequence ID" value="BCJ95926.1"/>
    <property type="molecule type" value="Genomic_DNA"/>
</dbReference>
<dbReference type="InterPro" id="IPR045854">
    <property type="entry name" value="NO2/SO3_Rdtase_4Fe4S_sf"/>
</dbReference>
<dbReference type="KEGG" id="acel:acsn021_34950"/>
<keyword evidence="5" id="KW-0408">Iron</keyword>
<dbReference type="Gene3D" id="3.90.480.10">
    <property type="entry name" value="Sulfite Reductase Hemoprotein,Domain 2"/>
    <property type="match status" value="1"/>
</dbReference>
<dbReference type="InterPro" id="IPR051329">
    <property type="entry name" value="NIR_SIR_4Fe-4S"/>
</dbReference>
<accession>A0A6S6R1H1</accession>
<dbReference type="PROSITE" id="PS00365">
    <property type="entry name" value="NIR_SIR"/>
    <property type="match status" value="1"/>
</dbReference>
<gene>
    <name evidence="7" type="ORF">acsn021_34950</name>
</gene>
<keyword evidence="4" id="KW-0560">Oxidoreductase</keyword>
<dbReference type="Gene3D" id="3.30.413.10">
    <property type="entry name" value="Sulfite Reductase Hemoprotein, domain 1"/>
    <property type="match status" value="2"/>
</dbReference>
<evidence type="ECO:0000256" key="4">
    <source>
        <dbReference type="ARBA" id="ARBA00023002"/>
    </source>
</evidence>
<sequence length="530" mass="59008">MKEYNAILLAEIPAFREIGHQFVKKEISVAEFKGKSGGMGVYAQKGGEKFMLRLRTPSGVLSDAHLKLLGTFAEEYQLKFIHLTTRQAIQLHDLEIDSVCDIMEKAIHAGLYTRGAGGNFPRNITLSPLSGVEEGEAFDVTPYALLAGEYIMESITKYHLPRKLKIAFSNNEKDTACATVNDLGFMAVKHDGKPYFKVFLAGGLGNNPALSLTYDKLISPEEVLYHVEAVTRIFMAEGDYENKGKARLRYVAGRMGVKEFLDCYEKHLAKVQETLPELKQLITEKIQKQSAAGINWDGGTTVCQDGAVSTYKNLIPQKQSGLYTVELHPLGGILSSNTLFQLIDFLEGCKKADMRLTMSESIYIRNLEYAKALELLALTKDACGQSDIEKSISCIGVPTCQIGIEQSQELLKEILNFIKEQKTSGEYLPSIYISGCNNSCARHQVTEIGFTGSKKRIDNKPVDVFELYVGGHVGDCKTKLGTSMGFMKKDEIPVFMKELADLLNTSRQDFSSFYKDKKDEFDKLTGKYVI</sequence>
<dbReference type="AlphaFoldDB" id="A0A6S6R1H1"/>
<dbReference type="GO" id="GO:0020037">
    <property type="term" value="F:heme binding"/>
    <property type="evidence" value="ECO:0007669"/>
    <property type="project" value="InterPro"/>
</dbReference>
<keyword evidence="8" id="KW-1185">Reference proteome</keyword>
<dbReference type="PANTHER" id="PTHR32439">
    <property type="entry name" value="FERREDOXIN--NITRITE REDUCTASE, CHLOROPLASTIC"/>
    <property type="match status" value="1"/>
</dbReference>
<dbReference type="GO" id="GO:0046872">
    <property type="term" value="F:metal ion binding"/>
    <property type="evidence" value="ECO:0007669"/>
    <property type="project" value="UniProtKB-KW"/>
</dbReference>
<dbReference type="InterPro" id="IPR036136">
    <property type="entry name" value="Nit/Sulf_reduc_fer-like_dom_sf"/>
</dbReference>
<dbReference type="PANTHER" id="PTHR32439:SF9">
    <property type="entry name" value="BLR3264 PROTEIN"/>
    <property type="match status" value="1"/>
</dbReference>
<evidence type="ECO:0000313" key="7">
    <source>
        <dbReference type="EMBL" id="BCJ95926.1"/>
    </source>
</evidence>
<name>A0A6S6R1H1_9FIRM</name>
<evidence type="ECO:0000256" key="1">
    <source>
        <dbReference type="ARBA" id="ARBA00022485"/>
    </source>
</evidence>
<organism evidence="7 8">
    <name type="scientific">Anaerocolumna cellulosilytica</name>
    <dbReference type="NCBI Taxonomy" id="433286"/>
    <lineage>
        <taxon>Bacteria</taxon>
        <taxon>Bacillati</taxon>
        <taxon>Bacillota</taxon>
        <taxon>Clostridia</taxon>
        <taxon>Lachnospirales</taxon>
        <taxon>Lachnospiraceae</taxon>
        <taxon>Anaerocolumna</taxon>
    </lineage>
</organism>
<dbReference type="InterPro" id="IPR005117">
    <property type="entry name" value="NiRdtase/SiRdtase_haem-b_fer"/>
</dbReference>
<dbReference type="GO" id="GO:0016491">
    <property type="term" value="F:oxidoreductase activity"/>
    <property type="evidence" value="ECO:0007669"/>
    <property type="project" value="UniProtKB-KW"/>
</dbReference>
<dbReference type="SUPFAM" id="SSF56014">
    <property type="entry name" value="Nitrite and sulphite reductase 4Fe-4S domain-like"/>
    <property type="match status" value="2"/>
</dbReference>
<dbReference type="PRINTS" id="PR00397">
    <property type="entry name" value="SIROHAEM"/>
</dbReference>
<dbReference type="Pfam" id="PF03460">
    <property type="entry name" value="NIR_SIR_ferr"/>
    <property type="match status" value="2"/>
</dbReference>
<evidence type="ECO:0000256" key="2">
    <source>
        <dbReference type="ARBA" id="ARBA00022617"/>
    </source>
</evidence>
<keyword evidence="6" id="KW-0411">Iron-sulfur</keyword>
<keyword evidence="1" id="KW-0004">4Fe-4S</keyword>
<evidence type="ECO:0000256" key="5">
    <source>
        <dbReference type="ARBA" id="ARBA00023004"/>
    </source>
</evidence>
<evidence type="ECO:0000256" key="3">
    <source>
        <dbReference type="ARBA" id="ARBA00022723"/>
    </source>
</evidence>
<dbReference type="Proteomes" id="UP000515561">
    <property type="component" value="Chromosome"/>
</dbReference>
<dbReference type="RefSeq" id="WP_184092319.1">
    <property type="nucleotide sequence ID" value="NZ_AP023367.1"/>
</dbReference>
<evidence type="ECO:0000313" key="8">
    <source>
        <dbReference type="Proteomes" id="UP000515561"/>
    </source>
</evidence>
<dbReference type="SUPFAM" id="SSF55124">
    <property type="entry name" value="Nitrite/Sulfite reductase N-terminal domain-like"/>
    <property type="match status" value="2"/>
</dbReference>
<dbReference type="Pfam" id="PF01077">
    <property type="entry name" value="NIR_SIR"/>
    <property type="match status" value="2"/>
</dbReference>
<reference evidence="7 8" key="1">
    <citation type="journal article" date="2016" name="Int. J. Syst. Evol. Microbiol.">
        <title>Descriptions of Anaerotaenia torta gen. nov., sp. nov. and Anaerocolumna cellulosilytica gen. nov., sp. nov. isolated from a methanogenic reactor of cattle waste.</title>
        <authorList>
            <person name="Uek A."/>
            <person name="Ohtaki Y."/>
            <person name="Kaku N."/>
            <person name="Ueki K."/>
        </authorList>
    </citation>
    <scope>NUCLEOTIDE SEQUENCE [LARGE SCALE GENOMIC DNA]</scope>
    <source>
        <strain evidence="7 8">SN021</strain>
    </source>
</reference>
<keyword evidence="3" id="KW-0479">Metal-binding</keyword>
<dbReference type="GO" id="GO:0051539">
    <property type="term" value="F:4 iron, 4 sulfur cluster binding"/>
    <property type="evidence" value="ECO:0007669"/>
    <property type="project" value="UniProtKB-KW"/>
</dbReference>
<evidence type="ECO:0000256" key="6">
    <source>
        <dbReference type="ARBA" id="ARBA00023014"/>
    </source>
</evidence>
<keyword evidence="2" id="KW-0349">Heme</keyword>
<protein>
    <submittedName>
        <fullName evidence="7">Ferredoxin--nitrite reductase</fullName>
    </submittedName>
</protein>
<proteinExistence type="predicted"/>
<dbReference type="InterPro" id="IPR006067">
    <property type="entry name" value="NO2/SO3_Rdtase_4Fe4S_dom"/>
</dbReference>